<organism evidence="1">
    <name type="scientific">marine sediment metagenome</name>
    <dbReference type="NCBI Taxonomy" id="412755"/>
    <lineage>
        <taxon>unclassified sequences</taxon>
        <taxon>metagenomes</taxon>
        <taxon>ecological metagenomes</taxon>
    </lineage>
</organism>
<gene>
    <name evidence="1" type="ORF">LCGC14_2871100</name>
</gene>
<name>A0A0F9AU24_9ZZZZ</name>
<accession>A0A0F9AU24</accession>
<reference evidence="1" key="1">
    <citation type="journal article" date="2015" name="Nature">
        <title>Complex archaea that bridge the gap between prokaryotes and eukaryotes.</title>
        <authorList>
            <person name="Spang A."/>
            <person name="Saw J.H."/>
            <person name="Jorgensen S.L."/>
            <person name="Zaremba-Niedzwiedzka K."/>
            <person name="Martijn J."/>
            <person name="Lind A.E."/>
            <person name="van Eijk R."/>
            <person name="Schleper C."/>
            <person name="Guy L."/>
            <person name="Ettema T.J."/>
        </authorList>
    </citation>
    <scope>NUCLEOTIDE SEQUENCE</scope>
</reference>
<dbReference type="EMBL" id="LAZR01055742">
    <property type="protein sequence ID" value="KKK75701.1"/>
    <property type="molecule type" value="Genomic_DNA"/>
</dbReference>
<dbReference type="AlphaFoldDB" id="A0A0F9AU24"/>
<sequence length="91" mass="10434">RREEIPHYLDKVESTLAPDPTNDAGSFVLFEALAILMGGGVNNFDKGIQMSLAVQRKRVNEYMHRLTVVGLGDRRDRMYPMLRQYLDPPKN</sequence>
<feature type="non-terminal residue" evidence="1">
    <location>
        <position position="1"/>
    </location>
</feature>
<protein>
    <submittedName>
        <fullName evidence="1">Uncharacterized protein</fullName>
    </submittedName>
</protein>
<evidence type="ECO:0000313" key="1">
    <source>
        <dbReference type="EMBL" id="KKK75701.1"/>
    </source>
</evidence>
<proteinExistence type="predicted"/>
<comment type="caution">
    <text evidence="1">The sequence shown here is derived from an EMBL/GenBank/DDBJ whole genome shotgun (WGS) entry which is preliminary data.</text>
</comment>